<dbReference type="EMBL" id="CP000392">
    <property type="protein sequence ID" value="ABG65611.1"/>
    <property type="molecule type" value="Genomic_DNA"/>
</dbReference>
<keyword evidence="1" id="KW-0614">Plasmid</keyword>
<geneLocation type="plasmid" evidence="1">
    <name>3</name>
</geneLocation>
<dbReference type="AlphaFoldDB" id="Q11AG4"/>
<dbReference type="KEGG" id="mes:Meso_4592"/>
<name>Q11AG4_CHESB</name>
<accession>Q11AG4</accession>
<dbReference type="HOGENOM" id="CLU_1560204_0_0_5"/>
<proteinExistence type="predicted"/>
<protein>
    <submittedName>
        <fullName evidence="1">Uncharacterized protein</fullName>
    </submittedName>
</protein>
<reference evidence="1" key="1">
    <citation type="submission" date="2006-06" db="EMBL/GenBank/DDBJ databases">
        <title>Complete sequence of 3 of Chelativorans sp. BNC1.</title>
        <authorList>
            <consortium name="US DOE Joint Genome Institute"/>
            <person name="Copeland A."/>
            <person name="Lucas S."/>
            <person name="Lapidus A."/>
            <person name="Barry K."/>
            <person name="Detter J.C."/>
            <person name="Glavina del Rio T."/>
            <person name="Hammon N."/>
            <person name="Israni S."/>
            <person name="Dalin E."/>
            <person name="Tice H."/>
            <person name="Pitluck S."/>
            <person name="Chertkov O."/>
            <person name="Brettin T."/>
            <person name="Bruce D."/>
            <person name="Han C."/>
            <person name="Tapia R."/>
            <person name="Gilna P."/>
            <person name="Schmutz J."/>
            <person name="Larimer F."/>
            <person name="Land M."/>
            <person name="Hauser L."/>
            <person name="Kyrpides N."/>
            <person name="Mikhailova N."/>
            <person name="Richardson P."/>
        </authorList>
    </citation>
    <scope>NUCLEOTIDE SEQUENCE</scope>
    <source>
        <strain evidence="1">BNC1</strain>
        <plasmid evidence="1">3</plasmid>
    </source>
</reference>
<organism evidence="1">
    <name type="scientific">Chelativorans sp. (strain BNC1)</name>
    <dbReference type="NCBI Taxonomy" id="266779"/>
    <lineage>
        <taxon>Bacteria</taxon>
        <taxon>Pseudomonadati</taxon>
        <taxon>Pseudomonadota</taxon>
        <taxon>Alphaproteobacteria</taxon>
        <taxon>Hyphomicrobiales</taxon>
        <taxon>Phyllobacteriaceae</taxon>
        <taxon>Chelativorans</taxon>
    </lineage>
</organism>
<evidence type="ECO:0000313" key="1">
    <source>
        <dbReference type="EMBL" id="ABG65611.1"/>
    </source>
</evidence>
<sequence>MFSPRFTDVQFRAIERPDLNLLLVEWEHRMGPVRRPNRGWSHGLFHDGQPVAVVATDRLIRERVAGFDRAQAIELSRLAAARPDLTRVVLRLWRAVVFPAICAEGGYTWAVSYQDAVLHRGNLYRFDGWVTVGRSRSGTGQRTKRKGRSKVIWGWCDDKRSRSSRSTILHR</sequence>
<gene>
    <name evidence="1" type="ordered locus">Meso_4592</name>
</gene>